<keyword evidence="2" id="KW-1185">Reference proteome</keyword>
<proteinExistence type="predicted"/>
<dbReference type="Proteomes" id="UP000317650">
    <property type="component" value="Chromosome 3"/>
</dbReference>
<gene>
    <name evidence="1" type="ORF">C4D60_Mb03t00340</name>
</gene>
<dbReference type="AlphaFoldDB" id="A0A4S8J6H3"/>
<comment type="caution">
    <text evidence="1">The sequence shown here is derived from an EMBL/GenBank/DDBJ whole genome shotgun (WGS) entry which is preliminary data.</text>
</comment>
<name>A0A4S8J6H3_MUSBA</name>
<reference evidence="1 2" key="1">
    <citation type="journal article" date="2019" name="Nat. Plants">
        <title>Genome sequencing of Musa balbisiana reveals subgenome evolution and function divergence in polyploid bananas.</title>
        <authorList>
            <person name="Yao X."/>
        </authorList>
    </citation>
    <scope>NUCLEOTIDE SEQUENCE [LARGE SCALE GENOMIC DNA]</scope>
    <source>
        <strain evidence="2">cv. DH-PKW</strain>
        <tissue evidence="1">Leaves</tissue>
    </source>
</reference>
<sequence>MQGNHSSHRCVAKRGKAWHCNVSIGCQTPSCSLLLVMQGNHSSHRCVAKRGKAWHCNVSIGTPLHVEQ</sequence>
<accession>A0A4S8J6H3</accession>
<protein>
    <submittedName>
        <fullName evidence="1">Uncharacterized protein</fullName>
    </submittedName>
</protein>
<evidence type="ECO:0000313" key="2">
    <source>
        <dbReference type="Proteomes" id="UP000317650"/>
    </source>
</evidence>
<organism evidence="1 2">
    <name type="scientific">Musa balbisiana</name>
    <name type="common">Banana</name>
    <dbReference type="NCBI Taxonomy" id="52838"/>
    <lineage>
        <taxon>Eukaryota</taxon>
        <taxon>Viridiplantae</taxon>
        <taxon>Streptophyta</taxon>
        <taxon>Embryophyta</taxon>
        <taxon>Tracheophyta</taxon>
        <taxon>Spermatophyta</taxon>
        <taxon>Magnoliopsida</taxon>
        <taxon>Liliopsida</taxon>
        <taxon>Zingiberales</taxon>
        <taxon>Musaceae</taxon>
        <taxon>Musa</taxon>
    </lineage>
</organism>
<dbReference type="EMBL" id="PYDT01000006">
    <property type="protein sequence ID" value="THU57137.1"/>
    <property type="molecule type" value="Genomic_DNA"/>
</dbReference>
<evidence type="ECO:0000313" key="1">
    <source>
        <dbReference type="EMBL" id="THU57137.1"/>
    </source>
</evidence>